<accession>A0ABD0SAQ3</accession>
<proteinExistence type="predicted"/>
<sequence>MDSNLRKQLKDIVWCKEAWQAPSCDSDAQALLRQCAATPAPEPTADLLEVIANSKNFPIPFPIDTVRLEKLKLKYPAEKLNRNIASTYPIIHERVVILIAKFIMYKRKYGSKIEKKLYKNMTIADFIDRLMTKRAVSFIKAEDKYKLLSGRNGVDGWEAVGTEQETPPLVLKDCLSYDEMKISALVYTSGHTQCINDGTRKNAGVVKTDDIETEAVIIGVVGPRFKRKNRMEYEDMLVTEDQNVPENGYEASCPDAAKRAWRQLWDDFYQIPSTSHSELTARVKLVPCSGRRVFGERWARVRTFAFDNAVYFRRMCLTADVVLLEANARAQEQGKSAFLNVIGAGLGLWKVSGHQLDVYILTFLQRIVSFLDAGRLDHVADVNFAYIKPGKEVAAFFKEDRSTGENSPTCKKLFIKNESHPRGGINVQIQDREPASALGGAHAGKLLVLTYAWDSNALPGNEFWMGKLSSSGDSAAACSTQITELHNAHINRALTGSATRVAVGKGVQPISDYCATLIPQTS</sequence>
<gene>
    <name evidence="1" type="ORF">ABMA28_010402</name>
</gene>
<name>A0ABD0SAQ3_LOXSC</name>
<dbReference type="AlphaFoldDB" id="A0ABD0SAQ3"/>
<dbReference type="EMBL" id="JBEDNZ010000025">
    <property type="protein sequence ID" value="KAL0811145.1"/>
    <property type="molecule type" value="Genomic_DNA"/>
</dbReference>
<evidence type="ECO:0000313" key="1">
    <source>
        <dbReference type="EMBL" id="KAL0811145.1"/>
    </source>
</evidence>
<reference evidence="1 2" key="1">
    <citation type="submission" date="2024-06" db="EMBL/GenBank/DDBJ databases">
        <title>A chromosome-level genome assembly of beet webworm, Loxostege sticticalis.</title>
        <authorList>
            <person name="Zhang Y."/>
        </authorList>
    </citation>
    <scope>NUCLEOTIDE SEQUENCE [LARGE SCALE GENOMIC DNA]</scope>
    <source>
        <strain evidence="1">AQ028</strain>
        <tissue evidence="1">Male pupae</tissue>
    </source>
</reference>
<comment type="caution">
    <text evidence="1">The sequence shown here is derived from an EMBL/GenBank/DDBJ whole genome shotgun (WGS) entry which is preliminary data.</text>
</comment>
<evidence type="ECO:0000313" key="2">
    <source>
        <dbReference type="Proteomes" id="UP001549921"/>
    </source>
</evidence>
<dbReference type="Pfam" id="PF16062">
    <property type="entry name" value="MavL-like"/>
    <property type="match status" value="1"/>
</dbReference>
<organism evidence="1 2">
    <name type="scientific">Loxostege sticticalis</name>
    <name type="common">Beet webworm moth</name>
    <dbReference type="NCBI Taxonomy" id="481309"/>
    <lineage>
        <taxon>Eukaryota</taxon>
        <taxon>Metazoa</taxon>
        <taxon>Ecdysozoa</taxon>
        <taxon>Arthropoda</taxon>
        <taxon>Hexapoda</taxon>
        <taxon>Insecta</taxon>
        <taxon>Pterygota</taxon>
        <taxon>Neoptera</taxon>
        <taxon>Endopterygota</taxon>
        <taxon>Lepidoptera</taxon>
        <taxon>Glossata</taxon>
        <taxon>Ditrysia</taxon>
        <taxon>Pyraloidea</taxon>
        <taxon>Crambidae</taxon>
        <taxon>Pyraustinae</taxon>
        <taxon>Loxostege</taxon>
    </lineage>
</organism>
<protein>
    <submittedName>
        <fullName evidence="1">Uncharacterized protein</fullName>
    </submittedName>
</protein>
<dbReference type="InterPro" id="IPR032063">
    <property type="entry name" value="MavL-like"/>
</dbReference>
<dbReference type="Proteomes" id="UP001549921">
    <property type="component" value="Unassembled WGS sequence"/>
</dbReference>